<organism evidence="2 3">
    <name type="scientific">Acorus calamus</name>
    <name type="common">Sweet flag</name>
    <dbReference type="NCBI Taxonomy" id="4465"/>
    <lineage>
        <taxon>Eukaryota</taxon>
        <taxon>Viridiplantae</taxon>
        <taxon>Streptophyta</taxon>
        <taxon>Embryophyta</taxon>
        <taxon>Tracheophyta</taxon>
        <taxon>Spermatophyta</taxon>
        <taxon>Magnoliopsida</taxon>
        <taxon>Liliopsida</taxon>
        <taxon>Acoraceae</taxon>
        <taxon>Acorus</taxon>
    </lineage>
</organism>
<dbReference type="InterPro" id="IPR044823">
    <property type="entry name" value="ASIL1/2-like"/>
</dbReference>
<dbReference type="EMBL" id="JAUJYO010000009">
    <property type="protein sequence ID" value="KAK1309202.1"/>
    <property type="molecule type" value="Genomic_DNA"/>
</dbReference>
<evidence type="ECO:0000256" key="1">
    <source>
        <dbReference type="SAM" id="MobiDB-lite"/>
    </source>
</evidence>
<sequence>MPKHPPPPSLLLRSRRRSPLQGRSFRTLSGTRRRCRLPPAAAVNSASSSEGLPPEPTRGKKRRETGDEAAVKELTRAILRFGEVYEKVETSKLQQATEMEKQRMGFAKELELQRMQFFLKTQLELTKMKRGKVSGNNNSLNHHQHHHHHQNNDSDDDESG</sequence>
<evidence type="ECO:0000313" key="2">
    <source>
        <dbReference type="EMBL" id="KAK1309202.1"/>
    </source>
</evidence>
<evidence type="ECO:0000313" key="3">
    <source>
        <dbReference type="Proteomes" id="UP001180020"/>
    </source>
</evidence>
<keyword evidence="3" id="KW-1185">Reference proteome</keyword>
<protein>
    <recommendedName>
        <fullName evidence="4">Trihelix transcription factor ASIL2</fullName>
    </recommendedName>
</protein>
<gene>
    <name evidence="2" type="ORF">QJS10_CPA09g00059</name>
</gene>
<dbReference type="GO" id="GO:0000976">
    <property type="term" value="F:transcription cis-regulatory region binding"/>
    <property type="evidence" value="ECO:0007669"/>
    <property type="project" value="TreeGrafter"/>
</dbReference>
<dbReference type="Proteomes" id="UP001180020">
    <property type="component" value="Unassembled WGS sequence"/>
</dbReference>
<proteinExistence type="predicted"/>
<name>A0AAV9EAY5_ACOCL</name>
<reference evidence="2" key="1">
    <citation type="journal article" date="2023" name="Nat. Commun.">
        <title>Diploid and tetraploid genomes of Acorus and the evolution of monocots.</title>
        <authorList>
            <person name="Ma L."/>
            <person name="Liu K.W."/>
            <person name="Li Z."/>
            <person name="Hsiao Y.Y."/>
            <person name="Qi Y."/>
            <person name="Fu T."/>
            <person name="Tang G.D."/>
            <person name="Zhang D."/>
            <person name="Sun W.H."/>
            <person name="Liu D.K."/>
            <person name="Li Y."/>
            <person name="Chen G.Z."/>
            <person name="Liu X.D."/>
            <person name="Liao X.Y."/>
            <person name="Jiang Y.T."/>
            <person name="Yu X."/>
            <person name="Hao Y."/>
            <person name="Huang J."/>
            <person name="Zhao X.W."/>
            <person name="Ke S."/>
            <person name="Chen Y.Y."/>
            <person name="Wu W.L."/>
            <person name="Hsu J.L."/>
            <person name="Lin Y.F."/>
            <person name="Huang M.D."/>
            <person name="Li C.Y."/>
            <person name="Huang L."/>
            <person name="Wang Z.W."/>
            <person name="Zhao X."/>
            <person name="Zhong W.Y."/>
            <person name="Peng D.H."/>
            <person name="Ahmad S."/>
            <person name="Lan S."/>
            <person name="Zhang J.S."/>
            <person name="Tsai W.C."/>
            <person name="Van de Peer Y."/>
            <person name="Liu Z.J."/>
        </authorList>
    </citation>
    <scope>NUCLEOTIDE SEQUENCE</scope>
    <source>
        <strain evidence="2">CP</strain>
    </source>
</reference>
<feature type="compositionally biased region" description="Low complexity" evidence="1">
    <location>
        <begin position="40"/>
        <end position="49"/>
    </location>
</feature>
<dbReference type="PANTHER" id="PTHR31307:SF4">
    <property type="entry name" value="TRIHELIX TRANSCRIPTION FACTOR ASIL2"/>
    <property type="match status" value="1"/>
</dbReference>
<feature type="region of interest" description="Disordered" evidence="1">
    <location>
        <begin position="1"/>
        <end position="68"/>
    </location>
</feature>
<accession>A0AAV9EAY5</accession>
<dbReference type="GO" id="GO:0005634">
    <property type="term" value="C:nucleus"/>
    <property type="evidence" value="ECO:0007669"/>
    <property type="project" value="TreeGrafter"/>
</dbReference>
<comment type="caution">
    <text evidence="2">The sequence shown here is derived from an EMBL/GenBank/DDBJ whole genome shotgun (WGS) entry which is preliminary data.</text>
</comment>
<dbReference type="AlphaFoldDB" id="A0AAV9EAY5"/>
<dbReference type="PANTHER" id="PTHR31307">
    <property type="entry name" value="TRIHELIX TRANSCRIPTION FACTOR ASIL2"/>
    <property type="match status" value="1"/>
</dbReference>
<feature type="region of interest" description="Disordered" evidence="1">
    <location>
        <begin position="129"/>
        <end position="160"/>
    </location>
</feature>
<evidence type="ECO:0008006" key="4">
    <source>
        <dbReference type="Google" id="ProtNLM"/>
    </source>
</evidence>
<reference evidence="2" key="2">
    <citation type="submission" date="2023-06" db="EMBL/GenBank/DDBJ databases">
        <authorList>
            <person name="Ma L."/>
            <person name="Liu K.-W."/>
            <person name="Li Z."/>
            <person name="Hsiao Y.-Y."/>
            <person name="Qi Y."/>
            <person name="Fu T."/>
            <person name="Tang G."/>
            <person name="Zhang D."/>
            <person name="Sun W.-H."/>
            <person name="Liu D.-K."/>
            <person name="Li Y."/>
            <person name="Chen G.-Z."/>
            <person name="Liu X.-D."/>
            <person name="Liao X.-Y."/>
            <person name="Jiang Y.-T."/>
            <person name="Yu X."/>
            <person name="Hao Y."/>
            <person name="Huang J."/>
            <person name="Zhao X.-W."/>
            <person name="Ke S."/>
            <person name="Chen Y.-Y."/>
            <person name="Wu W.-L."/>
            <person name="Hsu J.-L."/>
            <person name="Lin Y.-F."/>
            <person name="Huang M.-D."/>
            <person name="Li C.-Y."/>
            <person name="Huang L."/>
            <person name="Wang Z.-W."/>
            <person name="Zhao X."/>
            <person name="Zhong W.-Y."/>
            <person name="Peng D.-H."/>
            <person name="Ahmad S."/>
            <person name="Lan S."/>
            <person name="Zhang J.-S."/>
            <person name="Tsai W.-C."/>
            <person name="Van De Peer Y."/>
            <person name="Liu Z.-J."/>
        </authorList>
    </citation>
    <scope>NUCLEOTIDE SEQUENCE</scope>
    <source>
        <strain evidence="2">CP</strain>
        <tissue evidence="2">Leaves</tissue>
    </source>
</reference>